<evidence type="ECO:0008006" key="2">
    <source>
        <dbReference type="Google" id="ProtNLM"/>
    </source>
</evidence>
<accession>A0A381PJQ8</accession>
<proteinExistence type="predicted"/>
<reference evidence="1" key="1">
    <citation type="submission" date="2018-05" db="EMBL/GenBank/DDBJ databases">
        <authorList>
            <person name="Lanie J.A."/>
            <person name="Ng W.-L."/>
            <person name="Kazmierczak K.M."/>
            <person name="Andrzejewski T.M."/>
            <person name="Davidsen T.M."/>
            <person name="Wayne K.J."/>
            <person name="Tettelin H."/>
            <person name="Glass J.I."/>
            <person name="Rusch D."/>
            <person name="Podicherti R."/>
            <person name="Tsui H.-C.T."/>
            <person name="Winkler M.E."/>
        </authorList>
    </citation>
    <scope>NUCLEOTIDE SEQUENCE</scope>
</reference>
<protein>
    <recommendedName>
        <fullName evidence="2">AttH domain-containing protein</fullName>
    </recommendedName>
</protein>
<sequence length="396" mass="45928">MQAAPKRFEGDFSSLWRLDVMPPIHRLSWWWYWVIVFVPDPSNPGRTRQLMTLWSTKETEAIRVSGHWWKPGSRMHKDEHGGFVIPGMVCAWWYDGETMHEPLTIRECRMAVVGDNHPLWPREGSGEGAGAIVPIEREDMSLGMLPGNTGMWMSLSSDREARARGAPSTFEAELTPWWGPTSHVTYKNNEYSLGMGYDILRLQGMRCRLKVDGESAEGTAYFQKVTVQAPTFPWFWGMMHFGDGSYLDWFMPHVSPLSSAMDDRPWRRRDFLRHPDNGTGIFHDRVRGRTENFARCEVELSQSDRGLRDHHGHLLPEFRVRVWNGRTQVSLEARAVSRARWTFDQPTMGGMVSHLTYNEYPFEIERIAILDEKGLRTIEDYEWIYGNAEHAWGLLH</sequence>
<name>A0A381PJQ8_9ZZZZ</name>
<organism evidence="1">
    <name type="scientific">marine metagenome</name>
    <dbReference type="NCBI Taxonomy" id="408172"/>
    <lineage>
        <taxon>unclassified sequences</taxon>
        <taxon>metagenomes</taxon>
        <taxon>ecological metagenomes</taxon>
    </lineage>
</organism>
<dbReference type="EMBL" id="UINC01000990">
    <property type="protein sequence ID" value="SUZ66668.1"/>
    <property type="molecule type" value="Genomic_DNA"/>
</dbReference>
<gene>
    <name evidence="1" type="ORF">METZ01_LOCUS19522</name>
</gene>
<evidence type="ECO:0000313" key="1">
    <source>
        <dbReference type="EMBL" id="SUZ66668.1"/>
    </source>
</evidence>
<dbReference type="AlphaFoldDB" id="A0A381PJQ8"/>